<feature type="compositionally biased region" description="Basic and acidic residues" evidence="1">
    <location>
        <begin position="445"/>
        <end position="460"/>
    </location>
</feature>
<evidence type="ECO:0000313" key="2">
    <source>
        <dbReference type="EMBL" id="CAD9199674.1"/>
    </source>
</evidence>
<dbReference type="EMBL" id="HBGG01004061">
    <property type="protein sequence ID" value="CAD9199675.1"/>
    <property type="molecule type" value="Transcribed_RNA"/>
</dbReference>
<evidence type="ECO:0000313" key="3">
    <source>
        <dbReference type="EMBL" id="CAD9199675.1"/>
    </source>
</evidence>
<organism evidence="2">
    <name type="scientific">Tetraselmis chuii</name>
    <dbReference type="NCBI Taxonomy" id="63592"/>
    <lineage>
        <taxon>Eukaryota</taxon>
        <taxon>Viridiplantae</taxon>
        <taxon>Chlorophyta</taxon>
        <taxon>core chlorophytes</taxon>
        <taxon>Chlorodendrophyceae</taxon>
        <taxon>Chlorodendrales</taxon>
        <taxon>Chlorodendraceae</taxon>
        <taxon>Tetraselmis</taxon>
    </lineage>
</organism>
<feature type="region of interest" description="Disordered" evidence="1">
    <location>
        <begin position="118"/>
        <end position="196"/>
    </location>
</feature>
<dbReference type="EMBL" id="HBGG01004060">
    <property type="protein sequence ID" value="CAD9199674.1"/>
    <property type="molecule type" value="Transcribed_RNA"/>
</dbReference>
<protein>
    <submittedName>
        <fullName evidence="2">Uncharacterized protein</fullName>
    </submittedName>
</protein>
<feature type="compositionally biased region" description="Polar residues" evidence="1">
    <location>
        <begin position="136"/>
        <end position="148"/>
    </location>
</feature>
<feature type="compositionally biased region" description="Basic residues" evidence="1">
    <location>
        <begin position="160"/>
        <end position="176"/>
    </location>
</feature>
<sequence length="460" mass="50495">MSVWILPAQAVHLPPASTDRIISPIYFGRTDHTAQHHTPQQSPAEGKFSEYCHRESSEVSKKGRNSMNGSTCVAAEDGRKAFVQNDCDRPGSTSRIASREHKDYYPSYRLPAEPFAACTDRHPRSTGKPPRHGGLRNSNNSGQVSGNALSMAGPLSSIGVHKKKNRFSRNKRRSLGKKAAAAAAQGGQYNEHGPPVLADLRMENRRKTKRHFRGGGGKKAARARAAALTPGGGLFPVTPKAALGAPTVDNAALMGKNPHMAHLRSCSTPGIGFTTPGERGILGITSPFTGPPFSFGGTYDVAREGAGGPALDFFGSNEGLIRPVTSPNASTSVSESEMSDSENEEGNETQLPVLRGMELNMGEAENMLRQRQQELRINDQAGYIVQLEDDNLKLRGQLLSMEEELDKLRRMEDEHLNMQERLYLLEEELAQKNKVESNQEEEEFELPRDDDMREPRAWNN</sequence>
<feature type="region of interest" description="Disordered" evidence="1">
    <location>
        <begin position="324"/>
        <end position="348"/>
    </location>
</feature>
<dbReference type="AlphaFoldDB" id="A0A6U1ELN0"/>
<name>A0A6U1ELN0_9CHLO</name>
<evidence type="ECO:0000256" key="1">
    <source>
        <dbReference type="SAM" id="MobiDB-lite"/>
    </source>
</evidence>
<proteinExistence type="predicted"/>
<accession>A0A6U1ELN0</accession>
<reference evidence="2" key="1">
    <citation type="submission" date="2021-01" db="EMBL/GenBank/DDBJ databases">
        <authorList>
            <person name="Corre E."/>
            <person name="Pelletier E."/>
            <person name="Niang G."/>
            <person name="Scheremetjew M."/>
            <person name="Finn R."/>
            <person name="Kale V."/>
            <person name="Holt S."/>
            <person name="Cochrane G."/>
            <person name="Meng A."/>
            <person name="Brown T."/>
            <person name="Cohen L."/>
        </authorList>
    </citation>
    <scope>NUCLEOTIDE SEQUENCE</scope>
    <source>
        <strain evidence="2">PLY429</strain>
    </source>
</reference>
<feature type="compositionally biased region" description="Acidic residues" evidence="1">
    <location>
        <begin position="337"/>
        <end position="347"/>
    </location>
</feature>
<feature type="compositionally biased region" description="Low complexity" evidence="1">
    <location>
        <begin position="177"/>
        <end position="188"/>
    </location>
</feature>
<feature type="region of interest" description="Disordered" evidence="1">
    <location>
        <begin position="432"/>
        <end position="460"/>
    </location>
</feature>
<gene>
    <name evidence="2" type="ORF">TCHU04912_LOCUS1907</name>
    <name evidence="3" type="ORF">TCHU04912_LOCUS1908</name>
</gene>